<proteinExistence type="predicted"/>
<sequence>MTSVSLFTNEFFETSSLTTDRLLDNRSTVSDNSTLDFSTITTFSKSDDETFIIENITRWIWIIGSPIVFILGIFGNFGIILVLYRMNRWKKLTYKLILILAISDSVVLFIGLGRQWLRFAIGLDIRLFSDFCCKFFVFLIYFSMHFSSWTLVCVTFERYLKTRHPFRTYCVNVSKILKISYVFTIVITLGLDSHLLVTNGLKINTKNSLTCNNTSTENFNFEEHYFVFIDLAWVCFFPFVLMTFMNVFVGRTIRRSFRRTVRYMPDPQNRERHVIRNKKLTRMIFWTSVYFLLTTLPISVHFCVDSFLKLGSTKETTDKINLSEAILYLFQFTNYSVNFYIYFKFKDAFREYLPCKRRSRFSIERQSHSVSRGRGDTTLTNVDNSVGHGSVHEFQENANQQISFLILNSNWYCNNEGMQKIFIALTVLISISQVEGWFFRRVRVTGDTRNCFCKIYDADTNTRLHDFGSIQSCFGWPTCACRRHEMVTCGDKCDQRVAGWLKYNKSKCQGRTIKKHYQASTCGSPTFGHERRVC</sequence>
<evidence type="ECO:0000256" key="4">
    <source>
        <dbReference type="ARBA" id="ARBA00023040"/>
    </source>
</evidence>
<feature type="transmembrane region" description="Helical" evidence="8">
    <location>
        <begin position="283"/>
        <end position="302"/>
    </location>
</feature>
<keyword evidence="4" id="KW-0297">G-protein coupled receptor</keyword>
<dbReference type="SUPFAM" id="SSF81321">
    <property type="entry name" value="Family A G protein-coupled receptor-like"/>
    <property type="match status" value="1"/>
</dbReference>
<dbReference type="GO" id="GO:0004930">
    <property type="term" value="F:G protein-coupled receptor activity"/>
    <property type="evidence" value="ECO:0007669"/>
    <property type="project" value="UniProtKB-KW"/>
</dbReference>
<name>A0A6J8E3F4_MYTCO</name>
<feature type="transmembrane region" description="Helical" evidence="8">
    <location>
        <begin position="96"/>
        <end position="116"/>
    </location>
</feature>
<dbReference type="Gene3D" id="1.20.1070.10">
    <property type="entry name" value="Rhodopsin 7-helix transmembrane proteins"/>
    <property type="match status" value="1"/>
</dbReference>
<dbReference type="InterPro" id="IPR000276">
    <property type="entry name" value="GPCR_Rhodpsn"/>
</dbReference>
<keyword evidence="11" id="KW-1185">Reference proteome</keyword>
<feature type="domain" description="G-protein coupled receptors family 1 profile" evidence="9">
    <location>
        <begin position="75"/>
        <end position="342"/>
    </location>
</feature>
<dbReference type="GO" id="GO:0005886">
    <property type="term" value="C:plasma membrane"/>
    <property type="evidence" value="ECO:0007669"/>
    <property type="project" value="TreeGrafter"/>
</dbReference>
<dbReference type="Proteomes" id="UP000507470">
    <property type="component" value="Unassembled WGS sequence"/>
</dbReference>
<keyword evidence="6" id="KW-0675">Receptor</keyword>
<dbReference type="InterPro" id="IPR017452">
    <property type="entry name" value="GPCR_Rhodpsn_7TM"/>
</dbReference>
<gene>
    <name evidence="10" type="ORF">MCOR_47328</name>
</gene>
<comment type="subcellular location">
    <subcellularLocation>
        <location evidence="1">Membrane</location>
        <topology evidence="1">Multi-pass membrane protein</topology>
    </subcellularLocation>
</comment>
<organism evidence="10 11">
    <name type="scientific">Mytilus coruscus</name>
    <name type="common">Sea mussel</name>
    <dbReference type="NCBI Taxonomy" id="42192"/>
    <lineage>
        <taxon>Eukaryota</taxon>
        <taxon>Metazoa</taxon>
        <taxon>Spiralia</taxon>
        <taxon>Lophotrochozoa</taxon>
        <taxon>Mollusca</taxon>
        <taxon>Bivalvia</taxon>
        <taxon>Autobranchia</taxon>
        <taxon>Pteriomorphia</taxon>
        <taxon>Mytilida</taxon>
        <taxon>Mytiloidea</taxon>
        <taxon>Mytilidae</taxon>
        <taxon>Mytilinae</taxon>
        <taxon>Mytilus</taxon>
    </lineage>
</organism>
<feature type="transmembrane region" description="Helical" evidence="8">
    <location>
        <begin position="59"/>
        <end position="84"/>
    </location>
</feature>
<dbReference type="PANTHER" id="PTHR24243:SF230">
    <property type="entry name" value="G-PROTEIN COUPLED RECEPTORS FAMILY 1 PROFILE DOMAIN-CONTAINING PROTEIN"/>
    <property type="match status" value="1"/>
</dbReference>
<dbReference type="OrthoDB" id="6062532at2759"/>
<keyword evidence="3 8" id="KW-1133">Transmembrane helix</keyword>
<accession>A0A6J8E3F4</accession>
<dbReference type="EMBL" id="CACVKT020008350">
    <property type="protein sequence ID" value="CAC5414553.1"/>
    <property type="molecule type" value="Genomic_DNA"/>
</dbReference>
<evidence type="ECO:0000313" key="11">
    <source>
        <dbReference type="Proteomes" id="UP000507470"/>
    </source>
</evidence>
<feature type="transmembrane region" description="Helical" evidence="8">
    <location>
        <begin position="176"/>
        <end position="197"/>
    </location>
</feature>
<dbReference type="PRINTS" id="PR00237">
    <property type="entry name" value="GPCRRHODOPSN"/>
</dbReference>
<feature type="transmembrane region" description="Helical" evidence="8">
    <location>
        <begin position="225"/>
        <end position="249"/>
    </location>
</feature>
<dbReference type="PROSITE" id="PS50262">
    <property type="entry name" value="G_PROTEIN_RECEP_F1_2"/>
    <property type="match status" value="1"/>
</dbReference>
<reference evidence="10 11" key="1">
    <citation type="submission" date="2020-06" db="EMBL/GenBank/DDBJ databases">
        <authorList>
            <person name="Li R."/>
            <person name="Bekaert M."/>
        </authorList>
    </citation>
    <scope>NUCLEOTIDE SEQUENCE [LARGE SCALE GENOMIC DNA]</scope>
    <source>
        <strain evidence="11">wild</strain>
    </source>
</reference>
<feature type="transmembrane region" description="Helical" evidence="8">
    <location>
        <begin position="322"/>
        <end position="343"/>
    </location>
</feature>
<dbReference type="CDD" id="cd14978">
    <property type="entry name" value="7tmA_FMRFamide_R-like"/>
    <property type="match status" value="1"/>
</dbReference>
<dbReference type="PANTHER" id="PTHR24243">
    <property type="entry name" value="G-PROTEIN COUPLED RECEPTOR"/>
    <property type="match status" value="1"/>
</dbReference>
<evidence type="ECO:0000256" key="7">
    <source>
        <dbReference type="ARBA" id="ARBA00023224"/>
    </source>
</evidence>
<keyword evidence="2 8" id="KW-0812">Transmembrane</keyword>
<keyword evidence="5 8" id="KW-0472">Membrane</keyword>
<evidence type="ECO:0000259" key="9">
    <source>
        <dbReference type="PROSITE" id="PS50262"/>
    </source>
</evidence>
<evidence type="ECO:0000256" key="5">
    <source>
        <dbReference type="ARBA" id="ARBA00023136"/>
    </source>
</evidence>
<evidence type="ECO:0000313" key="10">
    <source>
        <dbReference type="EMBL" id="CAC5414553.1"/>
    </source>
</evidence>
<dbReference type="Pfam" id="PF00001">
    <property type="entry name" value="7tm_1"/>
    <property type="match status" value="1"/>
</dbReference>
<evidence type="ECO:0000256" key="2">
    <source>
        <dbReference type="ARBA" id="ARBA00022692"/>
    </source>
</evidence>
<evidence type="ECO:0000256" key="8">
    <source>
        <dbReference type="SAM" id="Phobius"/>
    </source>
</evidence>
<dbReference type="AlphaFoldDB" id="A0A6J8E3F4"/>
<evidence type="ECO:0000256" key="3">
    <source>
        <dbReference type="ARBA" id="ARBA00022989"/>
    </source>
</evidence>
<evidence type="ECO:0000256" key="1">
    <source>
        <dbReference type="ARBA" id="ARBA00004141"/>
    </source>
</evidence>
<keyword evidence="7" id="KW-0807">Transducer</keyword>
<evidence type="ECO:0000256" key="6">
    <source>
        <dbReference type="ARBA" id="ARBA00023170"/>
    </source>
</evidence>
<feature type="transmembrane region" description="Helical" evidence="8">
    <location>
        <begin position="136"/>
        <end position="156"/>
    </location>
</feature>
<protein>
    <submittedName>
        <fullName evidence="10">OPRM1</fullName>
    </submittedName>
</protein>